<dbReference type="GeneID" id="5002872"/>
<organism evidence="9 10">
    <name type="scientific">Ostreococcus lucimarinus (strain CCE9901)</name>
    <dbReference type="NCBI Taxonomy" id="436017"/>
    <lineage>
        <taxon>Eukaryota</taxon>
        <taxon>Viridiplantae</taxon>
        <taxon>Chlorophyta</taxon>
        <taxon>Mamiellophyceae</taxon>
        <taxon>Mamiellales</taxon>
        <taxon>Bathycoccaceae</taxon>
        <taxon>Ostreococcus</taxon>
    </lineage>
</organism>
<comment type="subcellular location">
    <subcellularLocation>
        <location evidence="1">Membrane</location>
        <topology evidence="1">Multi-pass membrane protein</topology>
    </subcellularLocation>
</comment>
<evidence type="ECO:0000256" key="1">
    <source>
        <dbReference type="ARBA" id="ARBA00004141"/>
    </source>
</evidence>
<proteinExistence type="inferred from homology"/>
<feature type="region of interest" description="Disordered" evidence="7">
    <location>
        <begin position="314"/>
        <end position="358"/>
    </location>
</feature>
<evidence type="ECO:0000313" key="10">
    <source>
        <dbReference type="Proteomes" id="UP000001568"/>
    </source>
</evidence>
<evidence type="ECO:0000256" key="3">
    <source>
        <dbReference type="ARBA" id="ARBA00022448"/>
    </source>
</evidence>
<feature type="transmembrane region" description="Helical" evidence="8">
    <location>
        <begin position="146"/>
        <end position="165"/>
    </location>
</feature>
<evidence type="ECO:0000256" key="5">
    <source>
        <dbReference type="ARBA" id="ARBA00022989"/>
    </source>
</evidence>
<dbReference type="InterPro" id="IPR013657">
    <property type="entry name" value="SCL35B1-4/HUT1"/>
</dbReference>
<accession>A4S006</accession>
<keyword evidence="10" id="KW-1185">Reference proteome</keyword>
<feature type="transmembrane region" description="Helical" evidence="8">
    <location>
        <begin position="283"/>
        <end position="304"/>
    </location>
</feature>
<dbReference type="GO" id="GO:0000139">
    <property type="term" value="C:Golgi membrane"/>
    <property type="evidence" value="ECO:0007669"/>
    <property type="project" value="TreeGrafter"/>
</dbReference>
<dbReference type="eggNOG" id="KOG1580">
    <property type="taxonomic scope" value="Eukaryota"/>
</dbReference>
<keyword evidence="5 8" id="KW-1133">Transmembrane helix</keyword>
<feature type="non-terminal residue" evidence="9">
    <location>
        <position position="1"/>
    </location>
</feature>
<dbReference type="GO" id="GO:0005459">
    <property type="term" value="F:UDP-galactose transmembrane transporter activity"/>
    <property type="evidence" value="ECO:0007669"/>
    <property type="project" value="TreeGrafter"/>
</dbReference>
<gene>
    <name evidence="9" type="ORF">OSTLU_87739</name>
</gene>
<dbReference type="GO" id="GO:0005789">
    <property type="term" value="C:endoplasmic reticulum membrane"/>
    <property type="evidence" value="ECO:0007669"/>
    <property type="project" value="TreeGrafter"/>
</dbReference>
<reference evidence="9 10" key="1">
    <citation type="journal article" date="2007" name="Proc. Natl. Acad. Sci. U.S.A.">
        <title>The tiny eukaryote Ostreococcus provides genomic insights into the paradox of plankton speciation.</title>
        <authorList>
            <person name="Palenik B."/>
            <person name="Grimwood J."/>
            <person name="Aerts A."/>
            <person name="Rouze P."/>
            <person name="Salamov A."/>
            <person name="Putnam N."/>
            <person name="Dupont C."/>
            <person name="Jorgensen R."/>
            <person name="Derelle E."/>
            <person name="Rombauts S."/>
            <person name="Zhou K."/>
            <person name="Otillar R."/>
            <person name="Merchant S.S."/>
            <person name="Podell S."/>
            <person name="Gaasterland T."/>
            <person name="Napoli C."/>
            <person name="Gendler K."/>
            <person name="Manuell A."/>
            <person name="Tai V."/>
            <person name="Vallon O."/>
            <person name="Piganeau G."/>
            <person name="Jancek S."/>
            <person name="Heijde M."/>
            <person name="Jabbari K."/>
            <person name="Bowler C."/>
            <person name="Lohr M."/>
            <person name="Robbens S."/>
            <person name="Werner G."/>
            <person name="Dubchak I."/>
            <person name="Pazour G.J."/>
            <person name="Ren Q."/>
            <person name="Paulsen I."/>
            <person name="Delwiche C."/>
            <person name="Schmutz J."/>
            <person name="Rokhsar D."/>
            <person name="Van de Peer Y."/>
            <person name="Moreau H."/>
            <person name="Grigoriev I.V."/>
        </authorList>
    </citation>
    <scope>NUCLEOTIDE SEQUENCE [LARGE SCALE GENOMIC DNA]</scope>
    <source>
        <strain evidence="9 10">CCE9901</strain>
    </source>
</reference>
<feature type="transmembrane region" description="Helical" evidence="8">
    <location>
        <begin position="115"/>
        <end position="134"/>
    </location>
</feature>
<dbReference type="RefSeq" id="XP_001418660.1">
    <property type="nucleotide sequence ID" value="XM_001418623.1"/>
</dbReference>
<evidence type="ECO:0000256" key="2">
    <source>
        <dbReference type="ARBA" id="ARBA00008349"/>
    </source>
</evidence>
<keyword evidence="6 8" id="KW-0472">Membrane</keyword>
<dbReference type="PANTHER" id="PTHR10778">
    <property type="entry name" value="SOLUTE CARRIER FAMILY 35 MEMBER B"/>
    <property type="match status" value="1"/>
</dbReference>
<dbReference type="OMA" id="YLQCSAF"/>
<dbReference type="PANTHER" id="PTHR10778:SF18">
    <property type="entry name" value="SUGAR PHOSPHATE TRANSPORTER DOMAIN-CONTAINING PROTEIN"/>
    <property type="match status" value="1"/>
</dbReference>
<protein>
    <submittedName>
        <fullName evidence="9">DMT family transporter: UDP-galactose/UDP-glucose</fullName>
    </submittedName>
</protein>
<feature type="transmembrane region" description="Helical" evidence="8">
    <location>
        <begin position="225"/>
        <end position="248"/>
    </location>
</feature>
<evidence type="ECO:0000256" key="8">
    <source>
        <dbReference type="SAM" id="Phobius"/>
    </source>
</evidence>
<keyword evidence="3" id="KW-0813">Transport</keyword>
<dbReference type="Proteomes" id="UP000001568">
    <property type="component" value="Chromosome 7"/>
</dbReference>
<feature type="compositionally biased region" description="Basic and acidic residues" evidence="7">
    <location>
        <begin position="324"/>
        <end position="334"/>
    </location>
</feature>
<feature type="compositionally biased region" description="Low complexity" evidence="7">
    <location>
        <begin position="335"/>
        <end position="345"/>
    </location>
</feature>
<dbReference type="Pfam" id="PF08449">
    <property type="entry name" value="UAA"/>
    <property type="match status" value="1"/>
</dbReference>
<dbReference type="GO" id="GO:0005460">
    <property type="term" value="F:UDP-glucose transmembrane transporter activity"/>
    <property type="evidence" value="ECO:0007669"/>
    <property type="project" value="TreeGrafter"/>
</dbReference>
<dbReference type="AlphaFoldDB" id="A4S006"/>
<comment type="similarity">
    <text evidence="2">Belongs to the nucleotide-sugar transporter family. UDP-galactose:UMP antiporter (TC 2.A.7.11) subfamily.</text>
</comment>
<evidence type="ECO:0000313" key="9">
    <source>
        <dbReference type="EMBL" id="ABO96953.1"/>
    </source>
</evidence>
<dbReference type="Gramene" id="ABO96953">
    <property type="protein sequence ID" value="ABO96953"/>
    <property type="gene ID" value="OSTLU_87739"/>
</dbReference>
<dbReference type="OrthoDB" id="1601at2759"/>
<dbReference type="HOGENOM" id="CLU_036019_1_0_1"/>
<keyword evidence="4 8" id="KW-0812">Transmembrane</keyword>
<dbReference type="EMBL" id="CP000587">
    <property type="protein sequence ID" value="ABO96953.1"/>
    <property type="molecule type" value="Genomic_DNA"/>
</dbReference>
<feature type="transmembrane region" description="Helical" evidence="8">
    <location>
        <begin position="193"/>
        <end position="213"/>
    </location>
</feature>
<evidence type="ECO:0000256" key="4">
    <source>
        <dbReference type="ARBA" id="ARBA00022692"/>
    </source>
</evidence>
<feature type="compositionally biased region" description="Basic residues" evidence="7">
    <location>
        <begin position="346"/>
        <end position="358"/>
    </location>
</feature>
<evidence type="ECO:0000256" key="6">
    <source>
        <dbReference type="ARBA" id="ARBA00023136"/>
    </source>
</evidence>
<dbReference type="KEGG" id="olu:OSTLU_87739"/>
<name>A4S006_OSTLU</name>
<sequence>VGIFVAFSYFALAQEDVYKKRYGGARFAATFFVLACERLVNVMVAAIGLGACGGSGARLARGEIFQSGASQTLAMAASNEALRYVSYPTQVLGKSCKMVPVMVGGMVLGGRTFTASQYAQVVFVTLGVAIFNFGADTKKTSGNDSAYGLSLIAISLVMDAVTGGLQDRVKRTTKALNPRAGASAKPSVYESMLYTNLSGFVVALGFAFATGQLTSGVRSCVAHVALARAVLVYSLASAVGQVFIYYTITHFDVLVLTTVTTTRKIFSTVISVFRDPSNALNRIQWFGCSLVFTFLALDVVAAAFRPRHSAPAAATAARRAPSSRRAERDTDTDRAAAAIGSARSTSSRRRHSSRRSSS</sequence>
<evidence type="ECO:0000256" key="7">
    <source>
        <dbReference type="SAM" id="MobiDB-lite"/>
    </source>
</evidence>